<protein>
    <submittedName>
        <fullName evidence="4">Cytochrome P450</fullName>
    </submittedName>
</protein>
<dbReference type="EMBL" id="CP030050">
    <property type="protein sequence ID" value="QOZ68330.1"/>
    <property type="molecule type" value="Genomic_DNA"/>
</dbReference>
<dbReference type="PANTHER" id="PTHR46696:SF4">
    <property type="entry name" value="BIOTIN BIOSYNTHESIS CYTOCHROME P450"/>
    <property type="match status" value="1"/>
</dbReference>
<comment type="similarity">
    <text evidence="2">Belongs to the cytochrome P450 family.</text>
</comment>
<feature type="region of interest" description="Disordered" evidence="3">
    <location>
        <begin position="85"/>
        <end position="129"/>
    </location>
</feature>
<reference evidence="4 5" key="1">
    <citation type="submission" date="2018-06" db="EMBL/GenBank/DDBJ databases">
        <title>Comparative genomics of Bradyrhizobium nodulating Arachidis hypogaea.</title>
        <authorList>
            <person name="Li Y."/>
        </authorList>
    </citation>
    <scope>NUCLEOTIDE SEQUENCE [LARGE SCALE GENOMIC DNA]</scope>
    <source>
        <strain evidence="4 5">CCBAU 051107</strain>
    </source>
</reference>
<evidence type="ECO:0000256" key="2">
    <source>
        <dbReference type="ARBA" id="ARBA00010617"/>
    </source>
</evidence>
<comment type="cofactor">
    <cofactor evidence="1">
        <name>heme</name>
        <dbReference type="ChEBI" id="CHEBI:30413"/>
    </cofactor>
</comment>
<dbReference type="GO" id="GO:0008395">
    <property type="term" value="F:steroid hydroxylase activity"/>
    <property type="evidence" value="ECO:0007669"/>
    <property type="project" value="TreeGrafter"/>
</dbReference>
<evidence type="ECO:0000313" key="4">
    <source>
        <dbReference type="EMBL" id="QOZ68330.1"/>
    </source>
</evidence>
<accession>A0AAE7NQ67</accession>
<gene>
    <name evidence="4" type="ORF">WN72_19980</name>
</gene>
<evidence type="ECO:0000313" key="5">
    <source>
        <dbReference type="Proteomes" id="UP000594015"/>
    </source>
</evidence>
<dbReference type="KEGG" id="barh:WN72_19980"/>
<dbReference type="InterPro" id="IPR002397">
    <property type="entry name" value="Cyt_P450_B"/>
</dbReference>
<dbReference type="GO" id="GO:0036199">
    <property type="term" value="F:cholest-4-en-3-one 26-monooxygenase activity"/>
    <property type="evidence" value="ECO:0007669"/>
    <property type="project" value="TreeGrafter"/>
</dbReference>
<dbReference type="Proteomes" id="UP000594015">
    <property type="component" value="Chromosome"/>
</dbReference>
<evidence type="ECO:0000256" key="1">
    <source>
        <dbReference type="ARBA" id="ARBA00001971"/>
    </source>
</evidence>
<dbReference type="Pfam" id="PF00067">
    <property type="entry name" value="p450"/>
    <property type="match status" value="1"/>
</dbReference>
<sequence>MRSATEDAELGGRLIREGDWLMLSYLSANNDESVFDKPERFRVDRDGFPHFAFGAGAHARLGQHLARLEMRILLDELIPGSTLWSLPANRNASPPRGRRPQDAPGAIRTPVALREEDRISPSGRQPALL</sequence>
<dbReference type="InterPro" id="IPR001128">
    <property type="entry name" value="Cyt_P450"/>
</dbReference>
<dbReference type="AlphaFoldDB" id="A0AAE7NQ67"/>
<dbReference type="PRINTS" id="PR00359">
    <property type="entry name" value="BP450"/>
</dbReference>
<evidence type="ECO:0000256" key="3">
    <source>
        <dbReference type="SAM" id="MobiDB-lite"/>
    </source>
</evidence>
<organism evidence="4 5">
    <name type="scientific">Bradyrhizobium arachidis</name>
    <dbReference type="NCBI Taxonomy" id="858423"/>
    <lineage>
        <taxon>Bacteria</taxon>
        <taxon>Pseudomonadati</taxon>
        <taxon>Pseudomonadota</taxon>
        <taxon>Alphaproteobacteria</taxon>
        <taxon>Hyphomicrobiales</taxon>
        <taxon>Nitrobacteraceae</taxon>
        <taxon>Bradyrhizobium</taxon>
    </lineage>
</organism>
<dbReference type="PANTHER" id="PTHR46696">
    <property type="entry name" value="P450, PUTATIVE (EUROFUNG)-RELATED"/>
    <property type="match status" value="1"/>
</dbReference>
<dbReference type="RefSeq" id="WP_092216390.1">
    <property type="nucleotide sequence ID" value="NZ_CP030050.1"/>
</dbReference>
<dbReference type="Gene3D" id="1.10.630.10">
    <property type="entry name" value="Cytochrome P450"/>
    <property type="match status" value="1"/>
</dbReference>
<name>A0AAE7NQ67_9BRAD</name>
<dbReference type="InterPro" id="IPR036396">
    <property type="entry name" value="Cyt_P450_sf"/>
</dbReference>
<dbReference type="GO" id="GO:0006707">
    <property type="term" value="P:cholesterol catabolic process"/>
    <property type="evidence" value="ECO:0007669"/>
    <property type="project" value="TreeGrafter"/>
</dbReference>
<dbReference type="GO" id="GO:0020037">
    <property type="term" value="F:heme binding"/>
    <property type="evidence" value="ECO:0007669"/>
    <property type="project" value="InterPro"/>
</dbReference>
<dbReference type="SUPFAM" id="SSF48264">
    <property type="entry name" value="Cytochrome P450"/>
    <property type="match status" value="1"/>
</dbReference>
<dbReference type="GO" id="GO:0005506">
    <property type="term" value="F:iron ion binding"/>
    <property type="evidence" value="ECO:0007669"/>
    <property type="project" value="InterPro"/>
</dbReference>
<proteinExistence type="inferred from homology"/>